<evidence type="ECO:0000256" key="1">
    <source>
        <dbReference type="ARBA" id="ARBA00008853"/>
    </source>
</evidence>
<keyword evidence="6" id="KW-1185">Reference proteome</keyword>
<comment type="cofactor">
    <cofactor evidence="3">
        <name>Zn(2+)</name>
        <dbReference type="ChEBI" id="CHEBI:29105"/>
    </cofactor>
    <text evidence="3">Binds 1 divalent metal cation per subunit.</text>
</comment>
<feature type="binding site" evidence="3">
    <location>
        <position position="222"/>
    </location>
    <ligand>
        <name>a divalent metal cation</name>
        <dbReference type="ChEBI" id="CHEBI:60240"/>
    </ligand>
</feature>
<name>A0A4R4X8Q3_9ACTN</name>
<dbReference type="OrthoDB" id="2633250at2"/>
<dbReference type="Proteomes" id="UP000295172">
    <property type="component" value="Unassembled WGS sequence"/>
</dbReference>
<comment type="caution">
    <text evidence="5">The sequence shown here is derived from an EMBL/GenBank/DDBJ whole genome shotgun (WGS) entry which is preliminary data.</text>
</comment>
<dbReference type="SUPFAM" id="SSF63829">
    <property type="entry name" value="Calcium-dependent phosphotriesterase"/>
    <property type="match status" value="1"/>
</dbReference>
<evidence type="ECO:0000256" key="2">
    <source>
        <dbReference type="PIRSR" id="PIRSR605511-1"/>
    </source>
</evidence>
<dbReference type="InterPro" id="IPR011042">
    <property type="entry name" value="6-blade_b-propeller_TolB-like"/>
</dbReference>
<feature type="active site" description="Proton donor/acceptor" evidence="2">
    <location>
        <position position="222"/>
    </location>
</feature>
<dbReference type="GO" id="GO:0004341">
    <property type="term" value="F:gluconolactonase activity"/>
    <property type="evidence" value="ECO:0007669"/>
    <property type="project" value="TreeGrafter"/>
</dbReference>
<dbReference type="EMBL" id="SMKR01000042">
    <property type="protein sequence ID" value="TDD26812.1"/>
    <property type="molecule type" value="Genomic_DNA"/>
</dbReference>
<gene>
    <name evidence="5" type="ORF">E1218_12195</name>
</gene>
<proteinExistence type="inferred from homology"/>
<reference evidence="5 6" key="1">
    <citation type="submission" date="2019-02" db="EMBL/GenBank/DDBJ databases">
        <title>Draft genome sequences of novel Actinobacteria.</title>
        <authorList>
            <person name="Sahin N."/>
            <person name="Ay H."/>
            <person name="Saygin H."/>
        </authorList>
    </citation>
    <scope>NUCLEOTIDE SEQUENCE [LARGE SCALE GENOMIC DNA]</scope>
    <source>
        <strain evidence="5 6">16K104</strain>
    </source>
</reference>
<feature type="domain" description="SMP-30/Gluconolactonase/LRE-like region" evidence="4">
    <location>
        <begin position="41"/>
        <end position="277"/>
    </location>
</feature>
<dbReference type="PANTHER" id="PTHR10907">
    <property type="entry name" value="REGUCALCIN"/>
    <property type="match status" value="1"/>
</dbReference>
<feature type="binding site" evidence="3">
    <location>
        <position position="175"/>
    </location>
    <ligand>
        <name>a divalent metal cation</name>
        <dbReference type="ChEBI" id="CHEBI:60240"/>
    </ligand>
</feature>
<dbReference type="PRINTS" id="PR01790">
    <property type="entry name" value="SMP30FAMILY"/>
</dbReference>
<feature type="binding site" evidence="3">
    <location>
        <position position="42"/>
    </location>
    <ligand>
        <name>a divalent metal cation</name>
        <dbReference type="ChEBI" id="CHEBI:60240"/>
    </ligand>
</feature>
<accession>A0A4R4X8Q3</accession>
<dbReference type="Pfam" id="PF08450">
    <property type="entry name" value="SGL"/>
    <property type="match status" value="1"/>
</dbReference>
<protein>
    <submittedName>
        <fullName evidence="5">SMP-30/gluconolactonase/LRE family protein</fullName>
    </submittedName>
</protein>
<comment type="similarity">
    <text evidence="1">Belongs to the SMP-30/CGR1 family.</text>
</comment>
<dbReference type="InterPro" id="IPR013658">
    <property type="entry name" value="SGL"/>
</dbReference>
<evidence type="ECO:0000313" key="5">
    <source>
        <dbReference type="EMBL" id="TDD26812.1"/>
    </source>
</evidence>
<keyword evidence="3" id="KW-0479">Metal-binding</keyword>
<evidence type="ECO:0000256" key="3">
    <source>
        <dbReference type="PIRSR" id="PIRSR605511-2"/>
    </source>
</evidence>
<dbReference type="Gene3D" id="2.120.10.30">
    <property type="entry name" value="TolB, C-terminal domain"/>
    <property type="match status" value="1"/>
</dbReference>
<evidence type="ECO:0000313" key="6">
    <source>
        <dbReference type="Proteomes" id="UP000295172"/>
    </source>
</evidence>
<dbReference type="GO" id="GO:0005509">
    <property type="term" value="F:calcium ion binding"/>
    <property type="evidence" value="ECO:0007669"/>
    <property type="project" value="TreeGrafter"/>
</dbReference>
<organism evidence="5 6">
    <name type="scientific">Kribbella turkmenica</name>
    <dbReference type="NCBI Taxonomy" id="2530375"/>
    <lineage>
        <taxon>Bacteria</taxon>
        <taxon>Bacillati</taxon>
        <taxon>Actinomycetota</taxon>
        <taxon>Actinomycetes</taxon>
        <taxon>Propionibacteriales</taxon>
        <taxon>Kribbellaceae</taxon>
        <taxon>Kribbella</taxon>
    </lineage>
</organism>
<dbReference type="GO" id="GO:0019853">
    <property type="term" value="P:L-ascorbic acid biosynthetic process"/>
    <property type="evidence" value="ECO:0007669"/>
    <property type="project" value="TreeGrafter"/>
</dbReference>
<dbReference type="PANTHER" id="PTHR10907:SF47">
    <property type="entry name" value="REGUCALCIN"/>
    <property type="match status" value="1"/>
</dbReference>
<sequence>MCCRSSWSSCSCSAPSSRGSPVPSRTRLIADQLSSFSCRQGESPRYDARTSELVWVDTVAGRVFRGQIRAGALTDVTQYEIGARVGVAVPMAEPSAGWALAVSDGFAHLARDGTVTPLVTGLVTGADQMNDGVCHPDGSFWAGSQAIPRQPRAALFRLGPDGVVTTALDGLTVSNGIDFAADGEALYLVDTLPHRRLERIEVHGATLGDRQVVTEVSGGNPDGLVVDDDGCVWVAVWDGAEVRRYAPTGELLAVVGLPVPRPTAVCFQGGTLIITTASIGLDEPPPGSGHLFAVDTGVTGPPSRPWAGIAR</sequence>
<dbReference type="AlphaFoldDB" id="A0A4R4X8Q3"/>
<feature type="binding site" evidence="3">
    <location>
        <position position="130"/>
    </location>
    <ligand>
        <name>substrate</name>
    </ligand>
</feature>
<keyword evidence="3" id="KW-0862">Zinc</keyword>
<dbReference type="InterPro" id="IPR005511">
    <property type="entry name" value="SMP-30"/>
</dbReference>
<evidence type="ECO:0000259" key="4">
    <source>
        <dbReference type="Pfam" id="PF08450"/>
    </source>
</evidence>